<feature type="transmembrane region" description="Helical" evidence="6">
    <location>
        <begin position="245"/>
        <end position="263"/>
    </location>
</feature>
<evidence type="ECO:0000256" key="1">
    <source>
        <dbReference type="ARBA" id="ARBA00004141"/>
    </source>
</evidence>
<dbReference type="OrthoDB" id="2192428at2"/>
<dbReference type="InterPro" id="IPR001182">
    <property type="entry name" value="FtsW/RodA"/>
</dbReference>
<evidence type="ECO:0000256" key="6">
    <source>
        <dbReference type="SAM" id="Phobius"/>
    </source>
</evidence>
<feature type="transmembrane region" description="Helical" evidence="6">
    <location>
        <begin position="399"/>
        <end position="421"/>
    </location>
</feature>
<feature type="transmembrane region" description="Helical" evidence="6">
    <location>
        <begin position="110"/>
        <end position="128"/>
    </location>
</feature>
<comment type="caution">
    <text evidence="7">The sequence shown here is derived from an EMBL/GenBank/DDBJ whole genome shotgun (WGS) entry which is preliminary data.</text>
</comment>
<dbReference type="AlphaFoldDB" id="A0A5D4T818"/>
<gene>
    <name evidence="7" type="ORF">FZC75_11620</name>
</gene>
<protein>
    <submittedName>
        <fullName evidence="7">FtsW/RodA/SpoVE family cell cycle protein</fullName>
    </submittedName>
</protein>
<evidence type="ECO:0000256" key="4">
    <source>
        <dbReference type="ARBA" id="ARBA00022989"/>
    </source>
</evidence>
<feature type="transmembrane region" description="Helical" evidence="6">
    <location>
        <begin position="332"/>
        <end position="350"/>
    </location>
</feature>
<name>A0A5D4T818_9BACI</name>
<keyword evidence="2 6" id="KW-0812">Transmembrane</keyword>
<dbReference type="GO" id="GO:0051301">
    <property type="term" value="P:cell division"/>
    <property type="evidence" value="ECO:0007669"/>
    <property type="project" value="InterPro"/>
</dbReference>
<dbReference type="PANTHER" id="PTHR30474:SF1">
    <property type="entry name" value="PEPTIDOGLYCAN GLYCOSYLTRANSFERASE MRDB"/>
    <property type="match status" value="1"/>
</dbReference>
<dbReference type="GO" id="GO:0005886">
    <property type="term" value="C:plasma membrane"/>
    <property type="evidence" value="ECO:0007669"/>
    <property type="project" value="TreeGrafter"/>
</dbReference>
<sequence>MSSPIFDEFLTKVISKVKSKDAHSMIKKELHHHLLELSQSFQNREDSKEKAEEKAVQEMGNPYSIGEKLNKLHKPRMDWMLIILFTIIGAISFLPLIGNAPGSLFLEKQAIWFSLGTVVLISFLFFDYRKLKNWWFLFYSSGVLLLLYLLVFGVSAAGVKRWVSFGGFTVDAATISILLFFLAWSGIFTKPGLFNGWRQGMVFGLFWVPFLLFMMLPSFPYSIIYFSCVLTMFIFSSIRKRTKINLIIAKLATCLLIIVPILVSSQGSLLSDRLFTFLSPEQESNGPGYMYILIKGFLADAGWFGNGLNGNSAIQSLPDAHTDFAFPYLVHSHGWAFGIFLCMLLIVFIWKISRNASKTKDAYGRILVVGGVTLIAVPAIWNILMGLGFAPIIGVSLPFISYGGTTLLFYSAVLGIILSVYRRKDIVEPSEI</sequence>
<comment type="subcellular location">
    <subcellularLocation>
        <location evidence="1">Membrane</location>
        <topology evidence="1">Multi-pass membrane protein</topology>
    </subcellularLocation>
</comment>
<proteinExistence type="predicted"/>
<evidence type="ECO:0000313" key="7">
    <source>
        <dbReference type="EMBL" id="TYS71803.1"/>
    </source>
</evidence>
<dbReference type="GO" id="GO:0008360">
    <property type="term" value="P:regulation of cell shape"/>
    <property type="evidence" value="ECO:0007669"/>
    <property type="project" value="UniProtKB-KW"/>
</dbReference>
<evidence type="ECO:0000256" key="5">
    <source>
        <dbReference type="ARBA" id="ARBA00023136"/>
    </source>
</evidence>
<accession>A0A5D4T818</accession>
<dbReference type="Pfam" id="PF01098">
    <property type="entry name" value="FTSW_RODA_SPOVE"/>
    <property type="match status" value="1"/>
</dbReference>
<dbReference type="GO" id="GO:0032153">
    <property type="term" value="C:cell division site"/>
    <property type="evidence" value="ECO:0007669"/>
    <property type="project" value="TreeGrafter"/>
</dbReference>
<feature type="transmembrane region" description="Helical" evidence="6">
    <location>
        <begin position="162"/>
        <end position="184"/>
    </location>
</feature>
<dbReference type="PANTHER" id="PTHR30474">
    <property type="entry name" value="CELL CYCLE PROTEIN"/>
    <property type="match status" value="1"/>
</dbReference>
<keyword evidence="5 6" id="KW-0472">Membrane</keyword>
<dbReference type="GO" id="GO:0015648">
    <property type="term" value="F:lipid-linked peptidoglycan transporter activity"/>
    <property type="evidence" value="ECO:0007669"/>
    <property type="project" value="TreeGrafter"/>
</dbReference>
<feature type="transmembrane region" description="Helical" evidence="6">
    <location>
        <begin position="135"/>
        <end position="156"/>
    </location>
</feature>
<dbReference type="EMBL" id="VTET01000005">
    <property type="protein sequence ID" value="TYS71803.1"/>
    <property type="molecule type" value="Genomic_DNA"/>
</dbReference>
<evidence type="ECO:0000256" key="2">
    <source>
        <dbReference type="ARBA" id="ARBA00022692"/>
    </source>
</evidence>
<evidence type="ECO:0000313" key="8">
    <source>
        <dbReference type="Proteomes" id="UP000324517"/>
    </source>
</evidence>
<reference evidence="7 8" key="1">
    <citation type="submission" date="2019-08" db="EMBL/GenBank/DDBJ databases">
        <title>Bacillus genomes from the desert of Cuatro Cienegas, Coahuila.</title>
        <authorList>
            <person name="Olmedo-Alvarez G."/>
        </authorList>
    </citation>
    <scope>NUCLEOTIDE SEQUENCE [LARGE SCALE GENOMIC DNA]</scope>
    <source>
        <strain evidence="7 8">CH98b_3T</strain>
    </source>
</reference>
<evidence type="ECO:0000256" key="3">
    <source>
        <dbReference type="ARBA" id="ARBA00022960"/>
    </source>
</evidence>
<organism evidence="7 8">
    <name type="scientific">Sutcliffiella horikoshii</name>
    <dbReference type="NCBI Taxonomy" id="79883"/>
    <lineage>
        <taxon>Bacteria</taxon>
        <taxon>Bacillati</taxon>
        <taxon>Bacillota</taxon>
        <taxon>Bacilli</taxon>
        <taxon>Bacillales</taxon>
        <taxon>Bacillaceae</taxon>
        <taxon>Sutcliffiella</taxon>
    </lineage>
</organism>
<keyword evidence="3" id="KW-0133">Cell shape</keyword>
<feature type="transmembrane region" description="Helical" evidence="6">
    <location>
        <begin position="362"/>
        <end position="393"/>
    </location>
</feature>
<keyword evidence="4 6" id="KW-1133">Transmembrane helix</keyword>
<feature type="transmembrane region" description="Helical" evidence="6">
    <location>
        <begin position="196"/>
        <end position="216"/>
    </location>
</feature>
<dbReference type="Proteomes" id="UP000324517">
    <property type="component" value="Unassembled WGS sequence"/>
</dbReference>
<dbReference type="RefSeq" id="WP_148979450.1">
    <property type="nucleotide sequence ID" value="NZ_JBNILM010000007.1"/>
</dbReference>
<feature type="transmembrane region" description="Helical" evidence="6">
    <location>
        <begin position="79"/>
        <end position="98"/>
    </location>
</feature>